<dbReference type="Pfam" id="PF02518">
    <property type="entry name" value="HATPase_c"/>
    <property type="match status" value="1"/>
</dbReference>
<keyword evidence="3" id="KW-0597">Phosphoprotein</keyword>
<evidence type="ECO:0000256" key="4">
    <source>
        <dbReference type="ARBA" id="ARBA00022777"/>
    </source>
</evidence>
<sequence>MLDGAITVNDRYRAIIDNMLDGFVYLKAVYNDENNIIDFIHEDINYSFSMIINYKKDYVLGKTLRDLFPNASPDLENLINTCALVCSTGEGLKFEEYFNVFGKWLSGSIYTCEAGFVSVIAHDITENKISEKKLVESEEKSRLLDESIAFENLRTEFFANISHELRTPLNVILGAIQVIDLYRNEGNSDISKFDKYEKIIRQNCLRLLRLVNNLIDISKIDAGYYEVYLENKNIVSTIEDITLSVAEYIEQKSISLIFDTEVEERIMAIDSDKIERIILNLLSNAVKFTKAGGTILVKLFETDDSFYISVKDNGVGIPSDKLNLVFDRFRQVDKSLARNIEGSGIGLSLVKSLVELHQGNITVNSTYGNGTEFVIQLPIKIVQDCQCSNIETTKLNNSAVERIRIEFSDIYS</sequence>
<dbReference type="PANTHER" id="PTHR43547:SF2">
    <property type="entry name" value="HYBRID SIGNAL TRANSDUCTION HISTIDINE KINASE C"/>
    <property type="match status" value="1"/>
</dbReference>
<keyword evidence="4" id="KW-0808">Transferase</keyword>
<dbReference type="InterPro" id="IPR003661">
    <property type="entry name" value="HisK_dim/P_dom"/>
</dbReference>
<dbReference type="InterPro" id="IPR035965">
    <property type="entry name" value="PAS-like_dom_sf"/>
</dbReference>
<dbReference type="Gene3D" id="3.30.450.20">
    <property type="entry name" value="PAS domain"/>
    <property type="match status" value="1"/>
</dbReference>
<evidence type="ECO:0000256" key="2">
    <source>
        <dbReference type="ARBA" id="ARBA00012438"/>
    </source>
</evidence>
<dbReference type="SMART" id="SM00388">
    <property type="entry name" value="HisKA"/>
    <property type="match status" value="1"/>
</dbReference>
<evidence type="ECO:0000259" key="6">
    <source>
        <dbReference type="PROSITE" id="PS50109"/>
    </source>
</evidence>
<accession>A0ABQ5N8T9</accession>
<dbReference type="SMART" id="SM00387">
    <property type="entry name" value="HATPase_c"/>
    <property type="match status" value="1"/>
</dbReference>
<dbReference type="EMBL" id="BRXR01000001">
    <property type="protein sequence ID" value="GLC31561.1"/>
    <property type="molecule type" value="Genomic_DNA"/>
</dbReference>
<gene>
    <name evidence="7" type="ORF">bsdE14_29710</name>
</gene>
<evidence type="ECO:0000256" key="5">
    <source>
        <dbReference type="ARBA" id="ARBA00023012"/>
    </source>
</evidence>
<dbReference type="PROSITE" id="PS50109">
    <property type="entry name" value="HIS_KIN"/>
    <property type="match status" value="1"/>
</dbReference>
<keyword evidence="4" id="KW-0418">Kinase</keyword>
<proteinExistence type="predicted"/>
<dbReference type="InterPro" id="IPR036890">
    <property type="entry name" value="HATPase_C_sf"/>
</dbReference>
<dbReference type="InterPro" id="IPR005467">
    <property type="entry name" value="His_kinase_dom"/>
</dbReference>
<organism evidence="7 8">
    <name type="scientific">Clostridium omnivorum</name>
    <dbReference type="NCBI Taxonomy" id="1604902"/>
    <lineage>
        <taxon>Bacteria</taxon>
        <taxon>Bacillati</taxon>
        <taxon>Bacillota</taxon>
        <taxon>Clostridia</taxon>
        <taxon>Eubacteriales</taxon>
        <taxon>Clostridiaceae</taxon>
        <taxon>Clostridium</taxon>
    </lineage>
</organism>
<dbReference type="PANTHER" id="PTHR43547">
    <property type="entry name" value="TWO-COMPONENT HISTIDINE KINASE"/>
    <property type="match status" value="1"/>
</dbReference>
<evidence type="ECO:0000313" key="7">
    <source>
        <dbReference type="EMBL" id="GLC31561.1"/>
    </source>
</evidence>
<dbReference type="EC" id="2.7.13.3" evidence="2"/>
<evidence type="ECO:0000256" key="3">
    <source>
        <dbReference type="ARBA" id="ARBA00022553"/>
    </source>
</evidence>
<dbReference type="SUPFAM" id="SSF47384">
    <property type="entry name" value="Homodimeric domain of signal transducing histidine kinase"/>
    <property type="match status" value="1"/>
</dbReference>
<name>A0ABQ5N8T9_9CLOT</name>
<feature type="domain" description="Histidine kinase" evidence="6">
    <location>
        <begin position="160"/>
        <end position="381"/>
    </location>
</feature>
<dbReference type="InterPro" id="IPR036097">
    <property type="entry name" value="HisK_dim/P_sf"/>
</dbReference>
<dbReference type="PRINTS" id="PR00344">
    <property type="entry name" value="BCTRLSENSOR"/>
</dbReference>
<dbReference type="InterPro" id="IPR004358">
    <property type="entry name" value="Sig_transdc_His_kin-like_C"/>
</dbReference>
<evidence type="ECO:0000256" key="1">
    <source>
        <dbReference type="ARBA" id="ARBA00000085"/>
    </source>
</evidence>
<protein>
    <recommendedName>
        <fullName evidence="2">histidine kinase</fullName>
        <ecNumber evidence="2">2.7.13.3</ecNumber>
    </recommendedName>
</protein>
<comment type="catalytic activity">
    <reaction evidence="1">
        <text>ATP + protein L-histidine = ADP + protein N-phospho-L-histidine.</text>
        <dbReference type="EC" id="2.7.13.3"/>
    </reaction>
</comment>
<comment type="caution">
    <text evidence="7">The sequence shown here is derived from an EMBL/GenBank/DDBJ whole genome shotgun (WGS) entry which is preliminary data.</text>
</comment>
<dbReference type="Pfam" id="PF00512">
    <property type="entry name" value="HisKA"/>
    <property type="match status" value="1"/>
</dbReference>
<evidence type="ECO:0000313" key="8">
    <source>
        <dbReference type="Proteomes" id="UP001208567"/>
    </source>
</evidence>
<dbReference type="InterPro" id="IPR003594">
    <property type="entry name" value="HATPase_dom"/>
</dbReference>
<dbReference type="SUPFAM" id="SSF55785">
    <property type="entry name" value="PYP-like sensor domain (PAS domain)"/>
    <property type="match status" value="1"/>
</dbReference>
<dbReference type="CDD" id="cd00082">
    <property type="entry name" value="HisKA"/>
    <property type="match status" value="1"/>
</dbReference>
<dbReference type="Gene3D" id="3.30.565.10">
    <property type="entry name" value="Histidine kinase-like ATPase, C-terminal domain"/>
    <property type="match status" value="1"/>
</dbReference>
<keyword evidence="5" id="KW-0902">Two-component regulatory system</keyword>
<dbReference type="RefSeq" id="WP_264850896.1">
    <property type="nucleotide sequence ID" value="NZ_BRXR01000001.1"/>
</dbReference>
<dbReference type="Gene3D" id="1.10.287.130">
    <property type="match status" value="1"/>
</dbReference>
<dbReference type="Proteomes" id="UP001208567">
    <property type="component" value="Unassembled WGS sequence"/>
</dbReference>
<dbReference type="SUPFAM" id="SSF55874">
    <property type="entry name" value="ATPase domain of HSP90 chaperone/DNA topoisomerase II/histidine kinase"/>
    <property type="match status" value="1"/>
</dbReference>
<reference evidence="7 8" key="1">
    <citation type="journal article" date="2024" name="Int. J. Syst. Evol. Microbiol.">
        <title>Clostridium omnivorum sp. nov., isolated from anoxic soil under the treatment of reductive soil disinfestation.</title>
        <authorList>
            <person name="Ueki A."/>
            <person name="Tonouchi A."/>
            <person name="Kaku N."/>
            <person name="Honma S."/>
            <person name="Ueki K."/>
        </authorList>
    </citation>
    <scope>NUCLEOTIDE SEQUENCE [LARGE SCALE GENOMIC DNA]</scope>
    <source>
        <strain evidence="7 8">E14</strain>
    </source>
</reference>
<keyword evidence="8" id="KW-1185">Reference proteome</keyword>